<dbReference type="Gene3D" id="3.10.620.30">
    <property type="match status" value="1"/>
</dbReference>
<evidence type="ECO:0000313" key="4">
    <source>
        <dbReference type="EMBL" id="RSU15439.1"/>
    </source>
</evidence>
<keyword evidence="2" id="KW-0812">Transmembrane</keyword>
<feature type="transmembrane region" description="Helical" evidence="2">
    <location>
        <begin position="183"/>
        <end position="199"/>
    </location>
</feature>
<dbReference type="PANTHER" id="PTHR42736:SF1">
    <property type="entry name" value="PROTEIN-GLUTAMINE GAMMA-GLUTAMYLTRANSFERASE"/>
    <property type="match status" value="1"/>
</dbReference>
<feature type="transmembrane region" description="Helical" evidence="2">
    <location>
        <begin position="110"/>
        <end position="129"/>
    </location>
</feature>
<feature type="compositionally biased region" description="Basic and acidic residues" evidence="1">
    <location>
        <begin position="616"/>
        <end position="632"/>
    </location>
</feature>
<evidence type="ECO:0000313" key="5">
    <source>
        <dbReference type="Proteomes" id="UP000288028"/>
    </source>
</evidence>
<dbReference type="Proteomes" id="UP000288028">
    <property type="component" value="Unassembled WGS sequence"/>
</dbReference>
<gene>
    <name evidence="4" type="ORF">CBF28_06845</name>
</gene>
<dbReference type="InterPro" id="IPR002931">
    <property type="entry name" value="Transglutaminase-like"/>
</dbReference>
<evidence type="ECO:0000259" key="3">
    <source>
        <dbReference type="Pfam" id="PF01841"/>
    </source>
</evidence>
<organism evidence="4 5">
    <name type="scientific">Vagococcus carniphilus</name>
    <dbReference type="NCBI Taxonomy" id="218144"/>
    <lineage>
        <taxon>Bacteria</taxon>
        <taxon>Bacillati</taxon>
        <taxon>Bacillota</taxon>
        <taxon>Bacilli</taxon>
        <taxon>Lactobacillales</taxon>
        <taxon>Enterococcaceae</taxon>
        <taxon>Vagococcus</taxon>
    </lineage>
</organism>
<dbReference type="PANTHER" id="PTHR42736">
    <property type="entry name" value="PROTEIN-GLUTAMINE GAMMA-GLUTAMYLTRANSFERASE"/>
    <property type="match status" value="1"/>
</dbReference>
<dbReference type="GeneID" id="95580769"/>
<dbReference type="SUPFAM" id="SSF54001">
    <property type="entry name" value="Cysteine proteinases"/>
    <property type="match status" value="2"/>
</dbReference>
<protein>
    <recommendedName>
        <fullName evidence="3">Transglutaminase-like domain-containing protein</fullName>
    </recommendedName>
</protein>
<feature type="transmembrane region" description="Helical" evidence="2">
    <location>
        <begin position="83"/>
        <end position="103"/>
    </location>
</feature>
<feature type="transmembrane region" description="Helical" evidence="2">
    <location>
        <begin position="211"/>
        <end position="232"/>
    </location>
</feature>
<feature type="transmembrane region" description="Helical" evidence="2">
    <location>
        <begin position="27"/>
        <end position="46"/>
    </location>
</feature>
<dbReference type="InterPro" id="IPR038765">
    <property type="entry name" value="Papain-like_cys_pep_sf"/>
</dbReference>
<dbReference type="RefSeq" id="WP_126793317.1">
    <property type="nucleotide sequence ID" value="NZ_CP060720.1"/>
</dbReference>
<proteinExistence type="predicted"/>
<feature type="domain" description="Transglutaminase-like" evidence="3">
    <location>
        <begin position="475"/>
        <end position="577"/>
    </location>
</feature>
<comment type="caution">
    <text evidence="4">The sequence shown here is derived from an EMBL/GenBank/DDBJ whole genome shotgun (WGS) entry which is preliminary data.</text>
</comment>
<feature type="compositionally biased region" description="Basic and acidic residues" evidence="1">
    <location>
        <begin position="600"/>
        <end position="609"/>
    </location>
</feature>
<dbReference type="OrthoDB" id="9804872at2"/>
<dbReference type="Pfam" id="PF01841">
    <property type="entry name" value="Transglut_core"/>
    <property type="match status" value="1"/>
</dbReference>
<reference evidence="4 5" key="1">
    <citation type="submission" date="2017-05" db="EMBL/GenBank/DDBJ databases">
        <title>Vagococcus spp. assemblies.</title>
        <authorList>
            <person name="Gulvik C.A."/>
        </authorList>
    </citation>
    <scope>NUCLEOTIDE SEQUENCE [LARGE SCALE GENOMIC DNA]</scope>
    <source>
        <strain evidence="4 5">SS1714</strain>
    </source>
</reference>
<keyword evidence="2" id="KW-1133">Transmembrane helix</keyword>
<dbReference type="EMBL" id="NGKB01000005">
    <property type="protein sequence ID" value="RSU15439.1"/>
    <property type="molecule type" value="Genomic_DNA"/>
</dbReference>
<feature type="transmembrane region" description="Helical" evidence="2">
    <location>
        <begin position="135"/>
        <end position="151"/>
    </location>
</feature>
<keyword evidence="2" id="KW-0472">Membrane</keyword>
<feature type="region of interest" description="Disordered" evidence="1">
    <location>
        <begin position="596"/>
        <end position="632"/>
    </location>
</feature>
<keyword evidence="5" id="KW-1185">Reference proteome</keyword>
<sequence length="788" mass="90740">MSQKLKEQQVSLSIEETTQNKVSPLKIIVSSIGILLMACSFYLMLSQFSTTIKANLKIGLLMIFLWVFLISLSKWFLKKNQKITLIGFLILFFFLFLLSFYWTKDAGIQIFNEFLAYLGRFNGAYYFGLEGGNKLNFTLFFLVLTQFLVLLSLTVAQFFYSGSLIVWLSYLIIGGFWLKSFNVYSLICLLLATLILLIFKKMNLNNQSVKLNVRLLALTLGFIILMITPIYLLKVDQMILTSGQVANLHEEIKDKKEVYNYGKDEFLPMGQLKNYQEKRTDKKVLEVEMSSIEPLYLKQFIGKEVAGNNWESLSKDSLYEDYSLNYWLNQAKFSSFSQLSDISLAVKNKKSKTNEIRVQNSNGSTKEQFLPYGMIKSKNWENEITNDAFIPGNKKKEETSYTYDIVSNVLTSYPRLVKDFSVMKKDKASNDYLLNESNYNEFVYKNYLSVPDELTGKLTTISGVNPHLKEHVYYEKADKIIIDYVKKNYQKPTKKDKTPKDFIDLALSNDYHLKFDTEIATLSTLLYRHMGIPARYVEGYVVTPESILRSKDNQVNITGKEAHAWTEIYQDGIGWVPKETMATYLNIMPQPEFEGLSYSGDKDNNEDAKGNATAKGRQELQDNEKSDTKQVEDKQKKEFKKTFIIILVSLLVLALIVGLGFILLKTLKAYNRRKQAKLAMEDTNSLIAAKAKLNEVFRLLEADQVSLPGGSLYDYVPLIDAQYKDAKYTQLYEKVIRDIQKSAYSNNSTLTDKEIGRMDKLLASTTYHVFENKSFKQKVKMKQILYYS</sequence>
<accession>A0A430B571</accession>
<name>A0A430B571_9ENTE</name>
<evidence type="ECO:0000256" key="2">
    <source>
        <dbReference type="SAM" id="Phobius"/>
    </source>
</evidence>
<feature type="transmembrane region" description="Helical" evidence="2">
    <location>
        <begin position="643"/>
        <end position="664"/>
    </location>
</feature>
<dbReference type="AlphaFoldDB" id="A0A430B571"/>
<dbReference type="InterPro" id="IPR052901">
    <property type="entry name" value="Bact_TGase-like"/>
</dbReference>
<evidence type="ECO:0000256" key="1">
    <source>
        <dbReference type="SAM" id="MobiDB-lite"/>
    </source>
</evidence>
<feature type="transmembrane region" description="Helical" evidence="2">
    <location>
        <begin position="58"/>
        <end position="77"/>
    </location>
</feature>